<evidence type="ECO:0000259" key="2">
    <source>
        <dbReference type="Pfam" id="PF00823"/>
    </source>
</evidence>
<proteinExistence type="inferred from homology"/>
<comment type="caution">
    <text evidence="4">The sequence shown here is derived from an EMBL/GenBank/DDBJ whole genome shotgun (WGS) entry which is preliminary data.</text>
</comment>
<evidence type="ECO:0008006" key="6">
    <source>
        <dbReference type="Google" id="ProtNLM"/>
    </source>
</evidence>
<dbReference type="Proteomes" id="UP000179734">
    <property type="component" value="Unassembled WGS sequence"/>
</dbReference>
<feature type="domain" description="PPE family C-terminal" evidence="3">
    <location>
        <begin position="321"/>
        <end position="390"/>
    </location>
</feature>
<dbReference type="SUPFAM" id="SSF140459">
    <property type="entry name" value="PE/PPE dimer-like"/>
    <property type="match status" value="1"/>
</dbReference>
<dbReference type="Pfam" id="PF00823">
    <property type="entry name" value="PPE"/>
    <property type="match status" value="1"/>
</dbReference>
<accession>A0A1S1NK25</accession>
<evidence type="ECO:0000259" key="3">
    <source>
        <dbReference type="Pfam" id="PF12484"/>
    </source>
</evidence>
<reference evidence="4 5" key="1">
    <citation type="submission" date="2016-10" db="EMBL/GenBank/DDBJ databases">
        <title>Genome sequence of Mycobacterium talmonii.</title>
        <authorList>
            <person name="Greninger A.L."/>
            <person name="Elliott B."/>
            <person name="Vasireddy S."/>
            <person name="Vasireddy R."/>
        </authorList>
    </citation>
    <scope>NUCLEOTIDE SEQUENCE [LARGE SCALE GENOMIC DNA]</scope>
    <source>
        <strain evidence="5">NE-TNMC-100812</strain>
    </source>
</reference>
<protein>
    <recommendedName>
        <fullName evidence="6">PPE family protein</fullName>
    </recommendedName>
</protein>
<dbReference type="PANTHER" id="PTHR46766:SF1">
    <property type="entry name" value="GLUTAMINE-RICH PROTEIN 2"/>
    <property type="match status" value="1"/>
</dbReference>
<dbReference type="InterPro" id="IPR038332">
    <property type="entry name" value="PPE_sf"/>
</dbReference>
<dbReference type="FunFam" id="1.20.1260.20:FF:000001">
    <property type="entry name" value="PPE family protein PPE41"/>
    <property type="match status" value="1"/>
</dbReference>
<dbReference type="Pfam" id="PF12484">
    <property type="entry name" value="PPE-SVP"/>
    <property type="match status" value="1"/>
</dbReference>
<dbReference type="InterPro" id="IPR022171">
    <property type="entry name" value="PPE_C"/>
</dbReference>
<dbReference type="GO" id="GO:0052572">
    <property type="term" value="P:response to host immune response"/>
    <property type="evidence" value="ECO:0007669"/>
    <property type="project" value="TreeGrafter"/>
</dbReference>
<evidence type="ECO:0000313" key="4">
    <source>
        <dbReference type="EMBL" id="OHV06542.1"/>
    </source>
</evidence>
<organism evidence="4 5">
    <name type="scientific">Mycobacterium talmoniae</name>
    <dbReference type="NCBI Taxonomy" id="1858794"/>
    <lineage>
        <taxon>Bacteria</taxon>
        <taxon>Bacillati</taxon>
        <taxon>Actinomycetota</taxon>
        <taxon>Actinomycetes</taxon>
        <taxon>Mycobacteriales</taxon>
        <taxon>Mycobacteriaceae</taxon>
        <taxon>Mycobacterium</taxon>
    </lineage>
</organism>
<feature type="domain" description="PPE" evidence="2">
    <location>
        <begin position="2"/>
        <end position="164"/>
    </location>
</feature>
<dbReference type="AlphaFoldDB" id="A0A1S1NK25"/>
<evidence type="ECO:0000256" key="1">
    <source>
        <dbReference type="ARBA" id="ARBA00010652"/>
    </source>
</evidence>
<dbReference type="EMBL" id="MLQM01000004">
    <property type="protein sequence ID" value="OHV06542.1"/>
    <property type="molecule type" value="Genomic_DNA"/>
</dbReference>
<dbReference type="InterPro" id="IPR000030">
    <property type="entry name" value="PPE_dom"/>
</dbReference>
<dbReference type="PANTHER" id="PTHR46766">
    <property type="entry name" value="GLUTAMINE-RICH PROTEIN 2"/>
    <property type="match status" value="1"/>
</dbReference>
<evidence type="ECO:0000313" key="5">
    <source>
        <dbReference type="Proteomes" id="UP000179734"/>
    </source>
</evidence>
<gene>
    <name evidence="4" type="ORF">BKN37_01915</name>
</gene>
<keyword evidence="5" id="KW-1185">Reference proteome</keyword>
<name>A0A1S1NK25_9MYCO</name>
<comment type="similarity">
    <text evidence="1">Belongs to the mycobacterial PPE family.</text>
</comment>
<sequence>MDFGMLPPEINSGRMYSGPGPGSMLAAAAAWDELATELGSAASSYDSEVSSLTGGAWSGPSSAAMASAAAPYVAWMSATAAQAEQAATQAKAAVAAYETAFAATVPPPVIAANRSLLATLVATNFLGINTPAIAATEFHYAEMWAQDAAAMYGYAGASSTATQLEAFSSPPPTTNQAGLATQNAAVAQSAASSGGSTVQSALSELASLVPNTLQSLATTVTSTSTSTSSGTSGLQSIMSSISTIASNLTGAYSPVGVLGIPGGWWLTATQILGIAQNVPGVNALLAGPKPITGALGPLSGGYMSLQTPTLASGLGGGPVTGAIGRAGLIGQLSVPSSWASAAPAVRTAALAMPSAALNAAPVAASSESGLFTEMALSSLAGRALGGTAARSVVGAGARVGGSAAVAAAAAEEANTVNIIVIPTDD</sequence>
<dbReference type="Gene3D" id="1.20.1260.20">
    <property type="entry name" value="PPE superfamily"/>
    <property type="match status" value="1"/>
</dbReference>
<dbReference type="RefSeq" id="WP_071020448.1">
    <property type="nucleotide sequence ID" value="NZ_MLQM01000004.1"/>
</dbReference>